<reference evidence="1" key="2">
    <citation type="journal article" date="2015" name="Data Brief">
        <title>Shoot transcriptome of the giant reed, Arundo donax.</title>
        <authorList>
            <person name="Barrero R.A."/>
            <person name="Guerrero F.D."/>
            <person name="Moolhuijzen P."/>
            <person name="Goolsby J.A."/>
            <person name="Tidwell J."/>
            <person name="Bellgard S.E."/>
            <person name="Bellgard M.I."/>
        </authorList>
    </citation>
    <scope>NUCLEOTIDE SEQUENCE</scope>
    <source>
        <tissue evidence="1">Shoot tissue taken approximately 20 cm above the soil surface</tissue>
    </source>
</reference>
<evidence type="ECO:0000313" key="1">
    <source>
        <dbReference type="EMBL" id="JAD53681.1"/>
    </source>
</evidence>
<organism evidence="1">
    <name type="scientific">Arundo donax</name>
    <name type="common">Giant reed</name>
    <name type="synonym">Donax arundinaceus</name>
    <dbReference type="NCBI Taxonomy" id="35708"/>
    <lineage>
        <taxon>Eukaryota</taxon>
        <taxon>Viridiplantae</taxon>
        <taxon>Streptophyta</taxon>
        <taxon>Embryophyta</taxon>
        <taxon>Tracheophyta</taxon>
        <taxon>Spermatophyta</taxon>
        <taxon>Magnoliopsida</taxon>
        <taxon>Liliopsida</taxon>
        <taxon>Poales</taxon>
        <taxon>Poaceae</taxon>
        <taxon>PACMAD clade</taxon>
        <taxon>Arundinoideae</taxon>
        <taxon>Arundineae</taxon>
        <taxon>Arundo</taxon>
    </lineage>
</organism>
<sequence>MKQVLLDKLNHQVFSFKPGGQVDNRARISNYNTKVASGVATQNLKRRATQGCMEACIVPELFH</sequence>
<proteinExistence type="predicted"/>
<dbReference type="AlphaFoldDB" id="A0A0A9ARD9"/>
<name>A0A0A9ARD9_ARUDO</name>
<reference evidence="1" key="1">
    <citation type="submission" date="2014-09" db="EMBL/GenBank/DDBJ databases">
        <authorList>
            <person name="Magalhaes I.L.F."/>
            <person name="Oliveira U."/>
            <person name="Santos F.R."/>
            <person name="Vidigal T.H.D.A."/>
            <person name="Brescovit A.D."/>
            <person name="Santos A.J."/>
        </authorList>
    </citation>
    <scope>NUCLEOTIDE SEQUENCE</scope>
    <source>
        <tissue evidence="1">Shoot tissue taken approximately 20 cm above the soil surface</tissue>
    </source>
</reference>
<accession>A0A0A9ARD9</accession>
<protein>
    <submittedName>
        <fullName evidence="1">Uncharacterized protein</fullName>
    </submittedName>
</protein>
<dbReference type="EMBL" id="GBRH01244214">
    <property type="protein sequence ID" value="JAD53681.1"/>
    <property type="molecule type" value="Transcribed_RNA"/>
</dbReference>